<keyword evidence="2" id="KW-1185">Reference proteome</keyword>
<dbReference type="AlphaFoldDB" id="A0AAD9DCL7"/>
<reference evidence="1" key="1">
    <citation type="submission" date="2023-06" db="EMBL/GenBank/DDBJ databases">
        <title>Survivors Of The Sea: Transcriptome response of Skeletonema marinoi to long-term dormancy.</title>
        <authorList>
            <person name="Pinder M.I.M."/>
            <person name="Kourtchenko O."/>
            <person name="Robertson E.K."/>
            <person name="Larsson T."/>
            <person name="Maumus F."/>
            <person name="Osuna-Cruz C.M."/>
            <person name="Vancaester E."/>
            <person name="Stenow R."/>
            <person name="Vandepoele K."/>
            <person name="Ploug H."/>
            <person name="Bruchert V."/>
            <person name="Godhe A."/>
            <person name="Topel M."/>
        </authorList>
    </citation>
    <scope>NUCLEOTIDE SEQUENCE</scope>
    <source>
        <strain evidence="1">R05AC</strain>
    </source>
</reference>
<dbReference type="SUPFAM" id="SSF50630">
    <property type="entry name" value="Acid proteases"/>
    <property type="match status" value="1"/>
</dbReference>
<dbReference type="EMBL" id="JATAAI010000015">
    <property type="protein sequence ID" value="KAK1740820.1"/>
    <property type="molecule type" value="Genomic_DNA"/>
</dbReference>
<proteinExistence type="predicted"/>
<dbReference type="Proteomes" id="UP001224775">
    <property type="component" value="Unassembled WGS sequence"/>
</dbReference>
<name>A0AAD9DCL7_9STRA</name>
<evidence type="ECO:0000313" key="1">
    <source>
        <dbReference type="EMBL" id="KAK1740820.1"/>
    </source>
</evidence>
<sequence>MGRQHNNALLLVLQAAVITTTMVVAAFFQQFPSVRTSRVCDIKTSALHSRTLDRRSCVTTLILGTNALLLPNISCADVTDTSCQIITLPLEPASGGTFCVRCTVFGISDNSFQVYRTIVDTGSPYLVLPFAGNGSGRRRRFTQVKDDDALLLSPSDYQSTSEIYGAVTGQIDWKLASYSFRDPRLQIRQYSSQEITSAGVLGVLDEALTNEATGGGTIQPYGLLGLIQNSNPDADRTRFPDPRPTFFEQECIVVENDVGSGRTETKRIKSFCMNAPLQELSFSTESLIQDQSNSMQLFDLRTYGDFVDHYAVKVKSISFDGLELSTKGIKRPIVAVFDSGLTGCLLIRPFWDFVQKYYTDNTTDTRDFRSVSIAVKEVGGAVCNIKSSFEDDQRLFYVNSIDLDWFDDEATAPYVIILGQTFLSQGSLTIDMDQRLATFQ</sequence>
<accession>A0AAD9DCL7</accession>
<organism evidence="1 2">
    <name type="scientific">Skeletonema marinoi</name>
    <dbReference type="NCBI Taxonomy" id="267567"/>
    <lineage>
        <taxon>Eukaryota</taxon>
        <taxon>Sar</taxon>
        <taxon>Stramenopiles</taxon>
        <taxon>Ochrophyta</taxon>
        <taxon>Bacillariophyta</taxon>
        <taxon>Coscinodiscophyceae</taxon>
        <taxon>Thalassiosirophycidae</taxon>
        <taxon>Thalassiosirales</taxon>
        <taxon>Skeletonemataceae</taxon>
        <taxon>Skeletonema</taxon>
        <taxon>Skeletonema marinoi-dohrnii complex</taxon>
    </lineage>
</organism>
<dbReference type="InterPro" id="IPR021109">
    <property type="entry name" value="Peptidase_aspartic_dom_sf"/>
</dbReference>
<protein>
    <submittedName>
        <fullName evidence="1">Uncharacterized protein</fullName>
    </submittedName>
</protein>
<evidence type="ECO:0000313" key="2">
    <source>
        <dbReference type="Proteomes" id="UP001224775"/>
    </source>
</evidence>
<comment type="caution">
    <text evidence="1">The sequence shown here is derived from an EMBL/GenBank/DDBJ whole genome shotgun (WGS) entry which is preliminary data.</text>
</comment>
<gene>
    <name evidence="1" type="ORF">QTG54_008915</name>
</gene>